<evidence type="ECO:0000256" key="7">
    <source>
        <dbReference type="ARBA" id="ARBA00022989"/>
    </source>
</evidence>
<dbReference type="SUPFAM" id="SSF81452">
    <property type="entry name" value="Cytochrome c oxidase subunit III-like"/>
    <property type="match status" value="1"/>
</dbReference>
<evidence type="ECO:0000259" key="17">
    <source>
        <dbReference type="PROSITE" id="PS50253"/>
    </source>
</evidence>
<evidence type="ECO:0000256" key="10">
    <source>
        <dbReference type="ARBA" id="ARBA00030072"/>
    </source>
</evidence>
<evidence type="ECO:0000313" key="18">
    <source>
        <dbReference type="EMBL" id="SLN55534.1"/>
    </source>
</evidence>
<feature type="transmembrane region" description="Helical" evidence="16">
    <location>
        <begin position="32"/>
        <end position="53"/>
    </location>
</feature>
<dbReference type="Gene3D" id="1.20.120.80">
    <property type="entry name" value="Cytochrome c oxidase, subunit III, four-helix bundle"/>
    <property type="match status" value="1"/>
</dbReference>
<dbReference type="PANTHER" id="PTHR11403">
    <property type="entry name" value="CYTOCHROME C OXIDASE SUBUNIT III"/>
    <property type="match status" value="1"/>
</dbReference>
<dbReference type="Proteomes" id="UP000193862">
    <property type="component" value="Unassembled WGS sequence"/>
</dbReference>
<gene>
    <name evidence="18" type="primary">cyoC</name>
    <name evidence="18" type="ORF">AQS8620_02440</name>
</gene>
<comment type="similarity">
    <text evidence="2 14">Belongs to the cytochrome c oxidase subunit 3 family.</text>
</comment>
<feature type="transmembrane region" description="Helical" evidence="16">
    <location>
        <begin position="183"/>
        <end position="203"/>
    </location>
</feature>
<name>A0A1Y5T9S8_9RHOB</name>
<evidence type="ECO:0000256" key="5">
    <source>
        <dbReference type="ARBA" id="ARBA00022475"/>
    </source>
</evidence>
<feature type="transmembrane region" description="Helical" evidence="16">
    <location>
        <begin position="101"/>
        <end position="118"/>
    </location>
</feature>
<sequence>MSSAMTPEAQPITAPHTSAHLEDRARTEQMGYWLYLMSDAILFVALFATYAVLHANSAGGPEASDIFEFSRTALNSALLLTSTLVLGFSGIGFAKGNKGAGFGWLAAAFALGALFVGLEVQEFAALVAQGASPQTSGFLSAYFALVATHGLHVTVGLIWMLTYVALLLYEGPTRRVLANGNRLAAFWHMIGIVWIGIYSVVYLPGILQ</sequence>
<evidence type="ECO:0000313" key="19">
    <source>
        <dbReference type="Proteomes" id="UP000193862"/>
    </source>
</evidence>
<evidence type="ECO:0000256" key="16">
    <source>
        <dbReference type="SAM" id="Phobius"/>
    </source>
</evidence>
<keyword evidence="7 16" id="KW-1133">Transmembrane helix</keyword>
<feature type="domain" description="Heme-copper oxidase subunit III family profile" evidence="17">
    <location>
        <begin position="1"/>
        <end position="206"/>
    </location>
</feature>
<comment type="function">
    <text evidence="9">Cytochrome bo(3) ubiquinol terminal oxidase is the component of the aerobic respiratory chain of E.coli that predominates when cells are grown at high aeration. Has proton pump activity across the membrane in addition to electron transfer, pumping 2 protons/electron.</text>
</comment>
<evidence type="ECO:0000256" key="12">
    <source>
        <dbReference type="ARBA" id="ARBA00032189"/>
    </source>
</evidence>
<evidence type="ECO:0000256" key="14">
    <source>
        <dbReference type="RuleBase" id="RU003376"/>
    </source>
</evidence>
<dbReference type="InterPro" id="IPR035973">
    <property type="entry name" value="Cyt_c_oxidase_su3-like_sf"/>
</dbReference>
<accession>A0A1Y5T9S8</accession>
<keyword evidence="5" id="KW-1003">Cell membrane</keyword>
<evidence type="ECO:0000256" key="13">
    <source>
        <dbReference type="ARBA" id="ARBA00032717"/>
    </source>
</evidence>
<proteinExistence type="inferred from homology"/>
<feature type="transmembrane region" description="Helical" evidence="16">
    <location>
        <begin position="73"/>
        <end position="94"/>
    </location>
</feature>
<comment type="subcellular location">
    <subcellularLocation>
        <location evidence="1 14">Cell membrane</location>
        <topology evidence="1 14">Multi-pass membrane protein</topology>
    </subcellularLocation>
</comment>
<evidence type="ECO:0000256" key="1">
    <source>
        <dbReference type="ARBA" id="ARBA00004651"/>
    </source>
</evidence>
<dbReference type="InterPro" id="IPR000298">
    <property type="entry name" value="Cyt_c_oxidase-like_su3"/>
</dbReference>
<evidence type="ECO:0000256" key="9">
    <source>
        <dbReference type="ARBA" id="ARBA00025694"/>
    </source>
</evidence>
<evidence type="ECO:0000256" key="15">
    <source>
        <dbReference type="SAM" id="MobiDB-lite"/>
    </source>
</evidence>
<dbReference type="OrthoDB" id="9810850at2"/>
<dbReference type="InterPro" id="IPR013833">
    <property type="entry name" value="Cyt_c_oxidase_su3_a-hlx"/>
</dbReference>
<evidence type="ECO:0000256" key="4">
    <source>
        <dbReference type="ARBA" id="ARBA00014687"/>
    </source>
</evidence>
<evidence type="ECO:0000256" key="2">
    <source>
        <dbReference type="ARBA" id="ARBA00010581"/>
    </source>
</evidence>
<keyword evidence="6 14" id="KW-0812">Transmembrane</keyword>
<evidence type="ECO:0000256" key="3">
    <source>
        <dbReference type="ARBA" id="ARBA00011700"/>
    </source>
</evidence>
<comment type="subunit">
    <text evidence="3">Heterooctamer of two A chains, two B chains, two C chains and two D chains.</text>
</comment>
<dbReference type="EMBL" id="FWFS01000009">
    <property type="protein sequence ID" value="SLN55534.1"/>
    <property type="molecule type" value="Genomic_DNA"/>
</dbReference>
<organism evidence="18 19">
    <name type="scientific">Aquimixticola soesokkakensis</name>
    <dbReference type="NCBI Taxonomy" id="1519096"/>
    <lineage>
        <taxon>Bacteria</taxon>
        <taxon>Pseudomonadati</taxon>
        <taxon>Pseudomonadota</taxon>
        <taxon>Alphaproteobacteria</taxon>
        <taxon>Rhodobacterales</taxon>
        <taxon>Paracoccaceae</taxon>
        <taxon>Aquimixticola</taxon>
    </lineage>
</organism>
<dbReference type="RefSeq" id="WP_085837161.1">
    <property type="nucleotide sequence ID" value="NZ_FWFS01000009.1"/>
</dbReference>
<dbReference type="FunFam" id="1.20.120.80:FF:000001">
    <property type="entry name" value="Cytochrome (Ubi)quinol oxidase subunit III"/>
    <property type="match status" value="1"/>
</dbReference>
<evidence type="ECO:0000256" key="11">
    <source>
        <dbReference type="ARBA" id="ARBA00031884"/>
    </source>
</evidence>
<feature type="region of interest" description="Disordered" evidence="15">
    <location>
        <begin position="1"/>
        <end position="20"/>
    </location>
</feature>
<dbReference type="GO" id="GO:0005886">
    <property type="term" value="C:plasma membrane"/>
    <property type="evidence" value="ECO:0007669"/>
    <property type="project" value="UniProtKB-SubCell"/>
</dbReference>
<dbReference type="InterPro" id="IPR024791">
    <property type="entry name" value="Cyt_c/ubiquinol_Oxase_su3"/>
</dbReference>
<keyword evidence="8 16" id="KW-0472">Membrane</keyword>
<dbReference type="AlphaFoldDB" id="A0A1Y5T9S8"/>
<dbReference type="GO" id="GO:0019646">
    <property type="term" value="P:aerobic electron transport chain"/>
    <property type="evidence" value="ECO:0007669"/>
    <property type="project" value="InterPro"/>
</dbReference>
<dbReference type="GO" id="GO:0004129">
    <property type="term" value="F:cytochrome-c oxidase activity"/>
    <property type="evidence" value="ECO:0007669"/>
    <property type="project" value="InterPro"/>
</dbReference>
<dbReference type="PANTHER" id="PTHR11403:SF2">
    <property type="entry name" value="CYTOCHROME BO(3) UBIQUINOL OXIDASE SUBUNIT 3"/>
    <property type="match status" value="1"/>
</dbReference>
<evidence type="ECO:0000256" key="6">
    <source>
        <dbReference type="ARBA" id="ARBA00022692"/>
    </source>
</evidence>
<reference evidence="18 19" key="1">
    <citation type="submission" date="2017-03" db="EMBL/GenBank/DDBJ databases">
        <authorList>
            <person name="Afonso C.L."/>
            <person name="Miller P.J."/>
            <person name="Scott M.A."/>
            <person name="Spackman E."/>
            <person name="Goraichik I."/>
            <person name="Dimitrov K.M."/>
            <person name="Suarez D.L."/>
            <person name="Swayne D.E."/>
        </authorList>
    </citation>
    <scope>NUCLEOTIDE SEQUENCE [LARGE SCALE GENOMIC DNA]</scope>
    <source>
        <strain evidence="18 19">CECT 8620</strain>
    </source>
</reference>
<dbReference type="Pfam" id="PF00510">
    <property type="entry name" value="COX3"/>
    <property type="match status" value="1"/>
</dbReference>
<keyword evidence="19" id="KW-1185">Reference proteome</keyword>
<dbReference type="PROSITE" id="PS50253">
    <property type="entry name" value="COX3"/>
    <property type="match status" value="1"/>
</dbReference>
<feature type="transmembrane region" description="Helical" evidence="16">
    <location>
        <begin position="138"/>
        <end position="171"/>
    </location>
</feature>
<evidence type="ECO:0000256" key="8">
    <source>
        <dbReference type="ARBA" id="ARBA00023136"/>
    </source>
</evidence>
<protein>
    <recommendedName>
        <fullName evidence="4">Cytochrome bo(3) ubiquinol oxidase subunit 3</fullName>
    </recommendedName>
    <alternativeName>
        <fullName evidence="12">Cytochrome o ubiquinol oxidase subunit 3</fullName>
    </alternativeName>
    <alternativeName>
        <fullName evidence="10">Oxidase bo(3) subunit 3</fullName>
    </alternativeName>
    <alternativeName>
        <fullName evidence="13">Ubiquinol oxidase polypeptide III</fullName>
    </alternativeName>
    <alternativeName>
        <fullName evidence="11">Ubiquinol oxidase subunit 3</fullName>
    </alternativeName>
</protein>